<sequence>MLRRLHLQELPGTRQCSLTDGYRVRPKETLRLSSSVARRRGAARGGGQLAGAGGEAQVRAGDFPSWLSHQINGHDKLTCRRRSCPSPSLLPSLFPAPPRAGRGGAEVTLCFSKRVTDTIIKHSHPLCSDTLPTPRAYTLTPSPSLSPYPRTLAIPASPRT</sequence>
<dbReference type="AlphaFoldDB" id="A0A5B7ELY7"/>
<gene>
    <name evidence="2" type="ORF">E2C01_027561</name>
</gene>
<dbReference type="EMBL" id="VSRR010003003">
    <property type="protein sequence ID" value="MPC34179.1"/>
    <property type="molecule type" value="Genomic_DNA"/>
</dbReference>
<reference evidence="2 3" key="1">
    <citation type="submission" date="2019-05" db="EMBL/GenBank/DDBJ databases">
        <title>Another draft genome of Portunus trituberculatus and its Hox gene families provides insights of decapod evolution.</title>
        <authorList>
            <person name="Jeong J.-H."/>
            <person name="Song I."/>
            <person name="Kim S."/>
            <person name="Choi T."/>
            <person name="Kim D."/>
            <person name="Ryu S."/>
            <person name="Kim W."/>
        </authorList>
    </citation>
    <scope>NUCLEOTIDE SEQUENCE [LARGE SCALE GENOMIC DNA]</scope>
    <source>
        <tissue evidence="2">Muscle</tissue>
    </source>
</reference>
<comment type="caution">
    <text evidence="2">The sequence shown here is derived from an EMBL/GenBank/DDBJ whole genome shotgun (WGS) entry which is preliminary data.</text>
</comment>
<feature type="region of interest" description="Disordered" evidence="1">
    <location>
        <begin position="35"/>
        <end position="54"/>
    </location>
</feature>
<accession>A0A5B7ELY7</accession>
<feature type="compositionally biased region" description="Low complexity" evidence="1">
    <location>
        <begin position="140"/>
        <end position="152"/>
    </location>
</feature>
<feature type="compositionally biased region" description="Gly residues" evidence="1">
    <location>
        <begin position="43"/>
        <end position="54"/>
    </location>
</feature>
<evidence type="ECO:0000313" key="2">
    <source>
        <dbReference type="EMBL" id="MPC34179.1"/>
    </source>
</evidence>
<protein>
    <submittedName>
        <fullName evidence="2">Uncharacterized protein</fullName>
    </submittedName>
</protein>
<evidence type="ECO:0000313" key="3">
    <source>
        <dbReference type="Proteomes" id="UP000324222"/>
    </source>
</evidence>
<organism evidence="2 3">
    <name type="scientific">Portunus trituberculatus</name>
    <name type="common">Swimming crab</name>
    <name type="synonym">Neptunus trituberculatus</name>
    <dbReference type="NCBI Taxonomy" id="210409"/>
    <lineage>
        <taxon>Eukaryota</taxon>
        <taxon>Metazoa</taxon>
        <taxon>Ecdysozoa</taxon>
        <taxon>Arthropoda</taxon>
        <taxon>Crustacea</taxon>
        <taxon>Multicrustacea</taxon>
        <taxon>Malacostraca</taxon>
        <taxon>Eumalacostraca</taxon>
        <taxon>Eucarida</taxon>
        <taxon>Decapoda</taxon>
        <taxon>Pleocyemata</taxon>
        <taxon>Brachyura</taxon>
        <taxon>Eubrachyura</taxon>
        <taxon>Portunoidea</taxon>
        <taxon>Portunidae</taxon>
        <taxon>Portuninae</taxon>
        <taxon>Portunus</taxon>
    </lineage>
</organism>
<keyword evidence="3" id="KW-1185">Reference proteome</keyword>
<evidence type="ECO:0000256" key="1">
    <source>
        <dbReference type="SAM" id="MobiDB-lite"/>
    </source>
</evidence>
<name>A0A5B7ELY7_PORTR</name>
<proteinExistence type="predicted"/>
<dbReference type="Proteomes" id="UP000324222">
    <property type="component" value="Unassembled WGS sequence"/>
</dbReference>
<feature type="region of interest" description="Disordered" evidence="1">
    <location>
        <begin position="140"/>
        <end position="160"/>
    </location>
</feature>